<dbReference type="SUPFAM" id="SSF51735">
    <property type="entry name" value="NAD(P)-binding Rossmann-fold domains"/>
    <property type="match status" value="1"/>
</dbReference>
<dbReference type="EMBL" id="JABXYM010000002">
    <property type="protein sequence ID" value="MCR6098795.1"/>
    <property type="molecule type" value="Genomic_DNA"/>
</dbReference>
<evidence type="ECO:0000313" key="4">
    <source>
        <dbReference type="EMBL" id="MCR6098795.1"/>
    </source>
</evidence>
<organism evidence="4 5">
    <name type="scientific">Salipaludibacillus agaradhaerens</name>
    <name type="common">Bacillus agaradhaerens</name>
    <dbReference type="NCBI Taxonomy" id="76935"/>
    <lineage>
        <taxon>Bacteria</taxon>
        <taxon>Bacillati</taxon>
        <taxon>Bacillota</taxon>
        <taxon>Bacilli</taxon>
        <taxon>Bacillales</taxon>
        <taxon>Bacillaceae</taxon>
    </lineage>
</organism>
<comment type="similarity">
    <text evidence="1 3">Belongs to the short-chain dehydrogenases/reductases (SDR) family.</text>
</comment>
<dbReference type="PRINTS" id="PR00081">
    <property type="entry name" value="GDHRDH"/>
</dbReference>
<evidence type="ECO:0000256" key="1">
    <source>
        <dbReference type="ARBA" id="ARBA00006484"/>
    </source>
</evidence>
<keyword evidence="2" id="KW-0560">Oxidoreductase</keyword>
<protein>
    <submittedName>
        <fullName evidence="4">3-oxoacyl-ACP reductase FabG</fullName>
    </submittedName>
</protein>
<dbReference type="InterPro" id="IPR050259">
    <property type="entry name" value="SDR"/>
</dbReference>
<dbReference type="PANTHER" id="PTHR42879:SF2">
    <property type="entry name" value="3-OXOACYL-[ACYL-CARRIER-PROTEIN] REDUCTASE FABG"/>
    <property type="match status" value="1"/>
</dbReference>
<dbReference type="GO" id="GO:0016491">
    <property type="term" value="F:oxidoreductase activity"/>
    <property type="evidence" value="ECO:0007669"/>
    <property type="project" value="UniProtKB-KW"/>
</dbReference>
<dbReference type="NCBIfam" id="NF009466">
    <property type="entry name" value="PRK12826.1-2"/>
    <property type="match status" value="1"/>
</dbReference>
<dbReference type="InterPro" id="IPR020904">
    <property type="entry name" value="Sc_DH/Rdtase_CS"/>
</dbReference>
<dbReference type="Gene3D" id="3.40.50.720">
    <property type="entry name" value="NAD(P)-binding Rossmann-like Domain"/>
    <property type="match status" value="1"/>
</dbReference>
<dbReference type="PANTHER" id="PTHR42879">
    <property type="entry name" value="3-OXOACYL-(ACYL-CARRIER-PROTEIN) REDUCTASE"/>
    <property type="match status" value="1"/>
</dbReference>
<keyword evidence="5" id="KW-1185">Reference proteome</keyword>
<dbReference type="InterPro" id="IPR002347">
    <property type="entry name" value="SDR_fam"/>
</dbReference>
<reference evidence="4" key="1">
    <citation type="submission" date="2020-06" db="EMBL/GenBank/DDBJ databases">
        <title>Insight into the genomes of haloalkaliphilic bacilli from Kenyan soda lakes.</title>
        <authorList>
            <person name="Mwirichia R."/>
            <person name="Villamizar G.C."/>
            <person name="Poehlein A."/>
            <person name="Mugweru J."/>
            <person name="Kipnyargis A."/>
            <person name="Kiplimo D."/>
            <person name="Orwa P."/>
            <person name="Daniel R."/>
        </authorList>
    </citation>
    <scope>NUCLEOTIDE SEQUENCE</scope>
    <source>
        <strain evidence="4">B1096_S55</strain>
    </source>
</reference>
<evidence type="ECO:0000256" key="2">
    <source>
        <dbReference type="ARBA" id="ARBA00023002"/>
    </source>
</evidence>
<dbReference type="FunFam" id="3.40.50.720:FF:000173">
    <property type="entry name" value="3-oxoacyl-[acyl-carrier protein] reductase"/>
    <property type="match status" value="1"/>
</dbReference>
<dbReference type="InterPro" id="IPR036291">
    <property type="entry name" value="NAD(P)-bd_dom_sf"/>
</dbReference>
<dbReference type="RefSeq" id="WP_257823179.1">
    <property type="nucleotide sequence ID" value="NZ_JABXYM010000002.1"/>
</dbReference>
<sequence length="247" mass="27002">MLLNEKVAIVTGATRGIGKEIVETFVAQGAFVYGIYASNDAAAQQIEGALNREQISVAYVKGSVEDRTFIHTLFKNIIKSHGQIDVLVNNAGITQDQFLFKMDEQDWQKVLNINFGGTYTCCSEALPYMEAQKTGKIVNVVSVTGVAGREAQTNYGTSKGAIIGLTRLLARKYHEKGISINAIAPGMIQTDMIDHVPKEKLANFLRFTNAKKLGSTKEVAKNVLFLSSELSDYVTDTVLKVDGGFLR</sequence>
<dbReference type="GO" id="GO:0032787">
    <property type="term" value="P:monocarboxylic acid metabolic process"/>
    <property type="evidence" value="ECO:0007669"/>
    <property type="project" value="UniProtKB-ARBA"/>
</dbReference>
<dbReference type="PRINTS" id="PR00080">
    <property type="entry name" value="SDRFAMILY"/>
</dbReference>
<evidence type="ECO:0000313" key="5">
    <source>
        <dbReference type="Proteomes" id="UP001057753"/>
    </source>
</evidence>
<dbReference type="AlphaFoldDB" id="A0A9Q4B625"/>
<gene>
    <name evidence="4" type="primary">fabG</name>
    <name evidence="4" type="ORF">HXA33_19985</name>
</gene>
<evidence type="ECO:0000256" key="3">
    <source>
        <dbReference type="RuleBase" id="RU000363"/>
    </source>
</evidence>
<dbReference type="Pfam" id="PF00106">
    <property type="entry name" value="adh_short"/>
    <property type="match status" value="1"/>
</dbReference>
<comment type="caution">
    <text evidence="4">The sequence shown here is derived from an EMBL/GenBank/DDBJ whole genome shotgun (WGS) entry which is preliminary data.</text>
</comment>
<name>A0A9Q4B625_SALAG</name>
<dbReference type="Proteomes" id="UP001057753">
    <property type="component" value="Unassembled WGS sequence"/>
</dbReference>
<dbReference type="PROSITE" id="PS00061">
    <property type="entry name" value="ADH_SHORT"/>
    <property type="match status" value="1"/>
</dbReference>
<accession>A0A9Q4B625</accession>
<proteinExistence type="inferred from homology"/>